<sequence length="128" mass="13716">MKTITVISVVLCSFVLFHSTLALPLEENRDITIDAAIQSNAHVEVPGSVAEDLLKAMIEAFQQIKVSKEVAVQVQVSVPDDKPVGEVNEPQGRGISCNLGGALCSSHCVLLGHIRGGYCNSRKVCICR</sequence>
<dbReference type="EMBL" id="GAKP01000452">
    <property type="protein sequence ID" value="JAC58500.1"/>
    <property type="molecule type" value="Transcribed_RNA"/>
</dbReference>
<evidence type="ECO:0000256" key="2">
    <source>
        <dbReference type="SAM" id="SignalP"/>
    </source>
</evidence>
<feature type="signal peptide" evidence="2">
    <location>
        <begin position="1"/>
        <end position="22"/>
    </location>
</feature>
<dbReference type="Gene3D" id="3.30.30.10">
    <property type="entry name" value="Knottin, scorpion toxin-like"/>
    <property type="match status" value="1"/>
</dbReference>
<keyword evidence="1" id="KW-1015">Disulfide bond</keyword>
<keyword evidence="2" id="KW-0732">Signal</keyword>
<feature type="domain" description="Invertebrate defensins family profile" evidence="3">
    <location>
        <begin position="94"/>
        <end position="128"/>
    </location>
</feature>
<accession>A0A034WWA1</accession>
<feature type="chain" id="PRO_5001558307" evidence="2">
    <location>
        <begin position="23"/>
        <end position="128"/>
    </location>
</feature>
<dbReference type="GO" id="GO:0050830">
    <property type="term" value="P:defense response to Gram-positive bacterium"/>
    <property type="evidence" value="ECO:0007669"/>
    <property type="project" value="UniProtKB-ARBA"/>
</dbReference>
<gene>
    <name evidence="4" type="primary">DEFC</name>
</gene>
<protein>
    <submittedName>
        <fullName evidence="4">Defensin-C</fullName>
    </submittedName>
</protein>
<proteinExistence type="predicted"/>
<dbReference type="InterPro" id="IPR001542">
    <property type="entry name" value="Defensin_invertebrate/fungal"/>
</dbReference>
<reference evidence="4" key="1">
    <citation type="journal article" date="2014" name="BMC Genomics">
        <title>Characterizing the developmental transcriptome of the oriental fruit fly, Bactrocera dorsalis (Diptera: Tephritidae) through comparative genomic analysis with Drosophila melanogaster utilizing modENCODE datasets.</title>
        <authorList>
            <person name="Geib S.M."/>
            <person name="Calla B."/>
            <person name="Hall B."/>
            <person name="Hou S."/>
            <person name="Manoukis N.C."/>
        </authorList>
    </citation>
    <scope>NUCLEOTIDE SEQUENCE</scope>
    <source>
        <strain evidence="4">Punador</strain>
    </source>
</reference>
<name>A0A034WWA1_BACDO</name>
<dbReference type="AlphaFoldDB" id="A0A034WWA1"/>
<evidence type="ECO:0000259" key="3">
    <source>
        <dbReference type="PROSITE" id="PS51378"/>
    </source>
</evidence>
<dbReference type="GO" id="GO:0005576">
    <property type="term" value="C:extracellular region"/>
    <property type="evidence" value="ECO:0007669"/>
    <property type="project" value="UniProtKB-ARBA"/>
</dbReference>
<organism evidence="4">
    <name type="scientific">Bactrocera dorsalis</name>
    <name type="common">Oriental fruit fly</name>
    <name type="synonym">Dacus dorsalis</name>
    <dbReference type="NCBI Taxonomy" id="27457"/>
    <lineage>
        <taxon>Eukaryota</taxon>
        <taxon>Metazoa</taxon>
        <taxon>Ecdysozoa</taxon>
        <taxon>Arthropoda</taxon>
        <taxon>Hexapoda</taxon>
        <taxon>Insecta</taxon>
        <taxon>Pterygota</taxon>
        <taxon>Neoptera</taxon>
        <taxon>Endopterygota</taxon>
        <taxon>Diptera</taxon>
        <taxon>Brachycera</taxon>
        <taxon>Muscomorpha</taxon>
        <taxon>Tephritoidea</taxon>
        <taxon>Tephritidae</taxon>
        <taxon>Bactrocera</taxon>
        <taxon>Bactrocera</taxon>
    </lineage>
</organism>
<evidence type="ECO:0000313" key="4">
    <source>
        <dbReference type="EMBL" id="JAC58500.1"/>
    </source>
</evidence>
<evidence type="ECO:0000256" key="1">
    <source>
        <dbReference type="ARBA" id="ARBA00023157"/>
    </source>
</evidence>
<dbReference type="Pfam" id="PF01097">
    <property type="entry name" value="Defensin_2"/>
    <property type="match status" value="1"/>
</dbReference>
<dbReference type="InterPro" id="IPR036574">
    <property type="entry name" value="Scorpion_toxin-like_sf"/>
</dbReference>
<dbReference type="PROSITE" id="PS51378">
    <property type="entry name" value="INVERT_DEFENSINS"/>
    <property type="match status" value="1"/>
</dbReference>
<dbReference type="SUPFAM" id="SSF57095">
    <property type="entry name" value="Scorpion toxin-like"/>
    <property type="match status" value="1"/>
</dbReference>